<dbReference type="InterPro" id="IPR024079">
    <property type="entry name" value="MetalloPept_cat_dom_sf"/>
</dbReference>
<keyword evidence="4" id="KW-1185">Reference proteome</keyword>
<protein>
    <submittedName>
        <fullName evidence="3">DUF3152 domain-containing protein</fullName>
    </submittedName>
</protein>
<keyword evidence="1" id="KW-0732">Signal</keyword>
<gene>
    <name evidence="3" type="ORF">M6D93_10455</name>
</gene>
<dbReference type="Pfam" id="PF11350">
    <property type="entry name" value="DUF3152"/>
    <property type="match status" value="1"/>
</dbReference>
<evidence type="ECO:0000313" key="4">
    <source>
        <dbReference type="Proteomes" id="UP001056336"/>
    </source>
</evidence>
<name>A0ABY4QV30_9ACTN</name>
<reference evidence="3" key="2">
    <citation type="submission" date="2022-05" db="EMBL/GenBank/DDBJ databases">
        <authorList>
            <person name="Kim J.-S."/>
            <person name="Lee K."/>
            <person name="Suh M."/>
            <person name="Eom M."/>
            <person name="Kim J.-S."/>
            <person name="Kim D.-S."/>
            <person name="Ko S.-H."/>
            <person name="Shin Y."/>
            <person name="Lee J.-S."/>
        </authorList>
    </citation>
    <scope>NUCLEOTIDE SEQUENCE</scope>
    <source>
        <strain evidence="3">N237</strain>
    </source>
</reference>
<dbReference type="Gene3D" id="3.40.390.10">
    <property type="entry name" value="Collagenase (Catalytic Domain)"/>
    <property type="match status" value="1"/>
</dbReference>
<feature type="domain" description="DUF3152" evidence="2">
    <location>
        <begin position="38"/>
        <end position="182"/>
    </location>
</feature>
<evidence type="ECO:0000259" key="2">
    <source>
        <dbReference type="Pfam" id="PF11350"/>
    </source>
</evidence>
<dbReference type="EMBL" id="CP097332">
    <property type="protein sequence ID" value="UQX86731.1"/>
    <property type="molecule type" value="Genomic_DNA"/>
</dbReference>
<dbReference type="RefSeq" id="WP_249769096.1">
    <property type="nucleotide sequence ID" value="NZ_CP097332.1"/>
</dbReference>
<accession>A0ABY4QV30</accession>
<dbReference type="Proteomes" id="UP001056336">
    <property type="component" value="Chromosome"/>
</dbReference>
<organism evidence="3 4">
    <name type="scientific">Jatrophihabitans telluris</name>
    <dbReference type="NCBI Taxonomy" id="2038343"/>
    <lineage>
        <taxon>Bacteria</taxon>
        <taxon>Bacillati</taxon>
        <taxon>Actinomycetota</taxon>
        <taxon>Actinomycetes</taxon>
        <taxon>Jatrophihabitantales</taxon>
        <taxon>Jatrophihabitantaceae</taxon>
        <taxon>Jatrophihabitans</taxon>
    </lineage>
</organism>
<feature type="signal peptide" evidence="1">
    <location>
        <begin position="1"/>
        <end position="18"/>
    </location>
</feature>
<feature type="chain" id="PRO_5046093282" evidence="1">
    <location>
        <begin position="19"/>
        <end position="418"/>
    </location>
</feature>
<reference evidence="3" key="1">
    <citation type="journal article" date="2018" name="Int. J. Syst. Evol. Microbiol.">
        <title>Jatrophihabitans telluris sp. nov., isolated from sediment soil of lava forest wetlands and the emended description of the genus Jatrophihabitans.</title>
        <authorList>
            <person name="Lee K.C."/>
            <person name="Suh M.K."/>
            <person name="Eom M.K."/>
            <person name="Kim K.K."/>
            <person name="Kim J.S."/>
            <person name="Kim D.S."/>
            <person name="Ko S.H."/>
            <person name="Shin Y.K."/>
            <person name="Lee J.S."/>
        </authorList>
    </citation>
    <scope>NUCLEOTIDE SEQUENCE</scope>
    <source>
        <strain evidence="3">N237</strain>
    </source>
</reference>
<sequence length="418" mass="43719">MRPHAIRAALSVSGVVLAATGAVVVALASHTSQPAGAASGTVRFTYVVRGMHNSSSLSTFASLAAQTYADPRGWSLGGSVTLSRVNQGGDFTLWLAAAADVPSFGSPCDSSYSCTVGRDVIINESRWLGATAPWKSAHGSLSDYRHMVLNHETGHWLGFGHSFCGGPGQLAPVMQQQSISLQGCRFNPWPLASERRALAGRLHVVIRTGQPVGAWDSATVGVGRIRFTGWALDPDTTKPVTIKVTVDGTAHRIVAAEVRTDVARAYPSAGSHHGFSYSLTIRPGRHRACLTALNTLGPGASTRLGCRSVVVSASPVGVLDPVRTSAGHIEVTGWAIDPDTTRAIRVHVYVDQLGMSLGADRKRASVGAAYPHYGPDHGFALYTVVPVGPHRVCAYALNAAGAGTTKRLGCQSVTVTGG</sequence>
<dbReference type="SUPFAM" id="SSF55486">
    <property type="entry name" value="Metalloproteases ('zincins'), catalytic domain"/>
    <property type="match status" value="1"/>
</dbReference>
<evidence type="ECO:0000313" key="3">
    <source>
        <dbReference type="EMBL" id="UQX86731.1"/>
    </source>
</evidence>
<proteinExistence type="predicted"/>
<dbReference type="InterPro" id="IPR022603">
    <property type="entry name" value="DUF3152"/>
</dbReference>
<evidence type="ECO:0000256" key="1">
    <source>
        <dbReference type="SAM" id="SignalP"/>
    </source>
</evidence>